<feature type="compositionally biased region" description="Polar residues" evidence="1">
    <location>
        <begin position="67"/>
        <end position="76"/>
    </location>
</feature>
<feature type="region of interest" description="Disordered" evidence="1">
    <location>
        <begin position="57"/>
        <end position="76"/>
    </location>
</feature>
<dbReference type="AlphaFoldDB" id="A0A9Q1GF57"/>
<dbReference type="Proteomes" id="UP001152622">
    <property type="component" value="Chromosome 1"/>
</dbReference>
<sequence>MGLEERQLVASGDSPSHRSHCPSFVSTPVQPARLICSASEIPEDWLSHAAAGPYGVPPPREMDAATATCSTPLYRD</sequence>
<proteinExistence type="predicted"/>
<feature type="region of interest" description="Disordered" evidence="1">
    <location>
        <begin position="1"/>
        <end position="23"/>
    </location>
</feature>
<protein>
    <submittedName>
        <fullName evidence="2">Uncharacterized protein</fullName>
    </submittedName>
</protein>
<evidence type="ECO:0000313" key="2">
    <source>
        <dbReference type="EMBL" id="KAJ8383029.1"/>
    </source>
</evidence>
<evidence type="ECO:0000313" key="3">
    <source>
        <dbReference type="Proteomes" id="UP001152622"/>
    </source>
</evidence>
<organism evidence="2 3">
    <name type="scientific">Synaphobranchus kaupii</name>
    <name type="common">Kaup's arrowtooth eel</name>
    <dbReference type="NCBI Taxonomy" id="118154"/>
    <lineage>
        <taxon>Eukaryota</taxon>
        <taxon>Metazoa</taxon>
        <taxon>Chordata</taxon>
        <taxon>Craniata</taxon>
        <taxon>Vertebrata</taxon>
        <taxon>Euteleostomi</taxon>
        <taxon>Actinopterygii</taxon>
        <taxon>Neopterygii</taxon>
        <taxon>Teleostei</taxon>
        <taxon>Anguilliformes</taxon>
        <taxon>Synaphobranchidae</taxon>
        <taxon>Synaphobranchus</taxon>
    </lineage>
</organism>
<comment type="caution">
    <text evidence="2">The sequence shown here is derived from an EMBL/GenBank/DDBJ whole genome shotgun (WGS) entry which is preliminary data.</text>
</comment>
<gene>
    <name evidence="2" type="ORF">SKAU_G00038070</name>
</gene>
<evidence type="ECO:0000256" key="1">
    <source>
        <dbReference type="SAM" id="MobiDB-lite"/>
    </source>
</evidence>
<keyword evidence="3" id="KW-1185">Reference proteome</keyword>
<name>A0A9Q1GF57_SYNKA</name>
<dbReference type="EMBL" id="JAINUF010000001">
    <property type="protein sequence ID" value="KAJ8383029.1"/>
    <property type="molecule type" value="Genomic_DNA"/>
</dbReference>
<reference evidence="2" key="1">
    <citation type="journal article" date="2023" name="Science">
        <title>Genome structures resolve the early diversification of teleost fishes.</title>
        <authorList>
            <person name="Parey E."/>
            <person name="Louis A."/>
            <person name="Montfort J."/>
            <person name="Bouchez O."/>
            <person name="Roques C."/>
            <person name="Iampietro C."/>
            <person name="Lluch J."/>
            <person name="Castinel A."/>
            <person name="Donnadieu C."/>
            <person name="Desvignes T."/>
            <person name="Floi Bucao C."/>
            <person name="Jouanno E."/>
            <person name="Wen M."/>
            <person name="Mejri S."/>
            <person name="Dirks R."/>
            <person name="Jansen H."/>
            <person name="Henkel C."/>
            <person name="Chen W.J."/>
            <person name="Zahm M."/>
            <person name="Cabau C."/>
            <person name="Klopp C."/>
            <person name="Thompson A.W."/>
            <person name="Robinson-Rechavi M."/>
            <person name="Braasch I."/>
            <person name="Lecointre G."/>
            <person name="Bobe J."/>
            <person name="Postlethwait J.H."/>
            <person name="Berthelot C."/>
            <person name="Roest Crollius H."/>
            <person name="Guiguen Y."/>
        </authorList>
    </citation>
    <scope>NUCLEOTIDE SEQUENCE</scope>
    <source>
        <strain evidence="2">WJC10195</strain>
    </source>
</reference>
<accession>A0A9Q1GF57</accession>